<dbReference type="SUPFAM" id="SSF50341">
    <property type="entry name" value="CheW-like"/>
    <property type="match status" value="1"/>
</dbReference>
<evidence type="ECO:0000313" key="3">
    <source>
        <dbReference type="Proteomes" id="UP000614261"/>
    </source>
</evidence>
<accession>A0ABQ1JTH8</accession>
<dbReference type="PROSITE" id="PS50851">
    <property type="entry name" value="CHEW"/>
    <property type="match status" value="1"/>
</dbReference>
<keyword evidence="3" id="KW-1185">Reference proteome</keyword>
<gene>
    <name evidence="2" type="ORF">GCM10010833_31690</name>
</gene>
<dbReference type="InterPro" id="IPR002545">
    <property type="entry name" value="CheW-lke_dom"/>
</dbReference>
<dbReference type="EMBL" id="BMGD01000006">
    <property type="protein sequence ID" value="GGB74119.1"/>
    <property type="molecule type" value="Genomic_DNA"/>
</dbReference>
<evidence type="ECO:0000259" key="1">
    <source>
        <dbReference type="PROSITE" id="PS50851"/>
    </source>
</evidence>
<reference evidence="3" key="1">
    <citation type="journal article" date="2019" name="Int. J. Syst. Evol. Microbiol.">
        <title>The Global Catalogue of Microorganisms (GCM) 10K type strain sequencing project: providing services to taxonomists for standard genome sequencing and annotation.</title>
        <authorList>
            <consortium name="The Broad Institute Genomics Platform"/>
            <consortium name="The Broad Institute Genome Sequencing Center for Infectious Disease"/>
            <person name="Wu L."/>
            <person name="Ma J."/>
        </authorList>
    </citation>
    <scope>NUCLEOTIDE SEQUENCE [LARGE SCALE GENOMIC DNA]</scope>
    <source>
        <strain evidence="3">CGMCC 1.12851</strain>
    </source>
</reference>
<dbReference type="PANTHER" id="PTHR22617">
    <property type="entry name" value="CHEMOTAXIS SENSOR HISTIDINE KINASE-RELATED"/>
    <property type="match status" value="1"/>
</dbReference>
<dbReference type="Proteomes" id="UP000614261">
    <property type="component" value="Unassembled WGS sequence"/>
</dbReference>
<feature type="domain" description="CheW-like" evidence="1">
    <location>
        <begin position="30"/>
        <end position="180"/>
    </location>
</feature>
<dbReference type="Pfam" id="PF01584">
    <property type="entry name" value="CheW"/>
    <property type="match status" value="1"/>
</dbReference>
<evidence type="ECO:0000313" key="2">
    <source>
        <dbReference type="EMBL" id="GGB74119.1"/>
    </source>
</evidence>
<sequence length="184" mass="19732">MNTQETAAPATKAYAAETVSAIDTGDTLAERKIVTFLLGQQTFGIEMSALIEIREWETPTPLPSVPSYIKGVTNLRGHVVPVVGLAERLGWEPSVLHSRSCILVVNIEGKHAGFLVDEVADIVSVADSAIQMAPEVEVTEASLIKGLVQIGQRSQEGSSDKDQTMVSLLDLSKLSPTRHIDLAV</sequence>
<name>A0ABQ1JTH8_9SPHN</name>
<dbReference type="Gene3D" id="2.40.50.180">
    <property type="entry name" value="CheA-289, Domain 4"/>
    <property type="match status" value="1"/>
</dbReference>
<comment type="caution">
    <text evidence="2">The sequence shown here is derived from an EMBL/GenBank/DDBJ whole genome shotgun (WGS) entry which is preliminary data.</text>
</comment>
<proteinExistence type="predicted"/>
<dbReference type="SMART" id="SM00260">
    <property type="entry name" value="CheW"/>
    <property type="match status" value="1"/>
</dbReference>
<organism evidence="2 3">
    <name type="scientific">Blastomonas aquatica</name>
    <dbReference type="NCBI Taxonomy" id="1510276"/>
    <lineage>
        <taxon>Bacteria</taxon>
        <taxon>Pseudomonadati</taxon>
        <taxon>Pseudomonadota</taxon>
        <taxon>Alphaproteobacteria</taxon>
        <taxon>Sphingomonadales</taxon>
        <taxon>Sphingomonadaceae</taxon>
        <taxon>Blastomonas</taxon>
    </lineage>
</organism>
<protein>
    <recommendedName>
        <fullName evidence="1">CheW-like domain-containing protein</fullName>
    </recommendedName>
</protein>
<dbReference type="PANTHER" id="PTHR22617:SF23">
    <property type="entry name" value="CHEMOTAXIS PROTEIN CHEW"/>
    <property type="match status" value="1"/>
</dbReference>
<dbReference type="InterPro" id="IPR039315">
    <property type="entry name" value="CheW"/>
</dbReference>
<dbReference type="RefSeq" id="WP_188515413.1">
    <property type="nucleotide sequence ID" value="NZ_BMGD01000006.1"/>
</dbReference>
<dbReference type="InterPro" id="IPR036061">
    <property type="entry name" value="CheW-like_dom_sf"/>
</dbReference>
<dbReference type="Gene3D" id="2.30.30.40">
    <property type="entry name" value="SH3 Domains"/>
    <property type="match status" value="1"/>
</dbReference>